<keyword evidence="1" id="KW-0328">Glycosyltransferase</keyword>
<name>A0A0C9Q934_LACPA</name>
<dbReference type="Pfam" id="PF00534">
    <property type="entry name" value="Glycos_transf_1"/>
    <property type="match status" value="1"/>
</dbReference>
<evidence type="ECO:0000259" key="3">
    <source>
        <dbReference type="Pfam" id="PF00534"/>
    </source>
</evidence>
<evidence type="ECO:0000256" key="1">
    <source>
        <dbReference type="ARBA" id="ARBA00022676"/>
    </source>
</evidence>
<dbReference type="PANTHER" id="PTHR12526">
    <property type="entry name" value="GLYCOSYLTRANSFERASE"/>
    <property type="match status" value="1"/>
</dbReference>
<reference evidence="5" key="1">
    <citation type="submission" date="2014-05" db="EMBL/GenBank/DDBJ databases">
        <title>Whole genome sequencing of Lactobacillus casei NRIC0644.</title>
        <authorList>
            <person name="Atarashi H."/>
            <person name="Yoshida Y."/>
            <person name="Fujimura S."/>
            <person name="Tanaka N."/>
            <person name="Shiwa Y."/>
            <person name="Yoshikawa H."/>
            <person name="Okada S."/>
            <person name="Nakagawa J."/>
        </authorList>
    </citation>
    <scope>NUCLEOTIDE SEQUENCE [LARGE SCALE GENOMIC DNA]</scope>
    <source>
        <strain evidence="5">NRIC0644</strain>
    </source>
</reference>
<evidence type="ECO:0000256" key="2">
    <source>
        <dbReference type="ARBA" id="ARBA00022679"/>
    </source>
</evidence>
<dbReference type="EMBL" id="BAYM01000077">
    <property type="protein sequence ID" value="GAN36372.1"/>
    <property type="molecule type" value="Genomic_DNA"/>
</dbReference>
<sequence length="503" mass="56461">MIYFLDEYLLAKNSSVEHAALKRLALFKQFKQPVKILTRDYDRLSVQTLRELGVAQTDVRNMFDYFQHVPADRPEKAVHNDEINLPTMDEVSVDANQSQVTNGDRLRRQVGYIPGTVGHVYYQNFLDDQGNLVECDLWDARGFKSATQYFGQDGLLAFERYYDLRGVPVLDIYYAGDHAGQIQISRIVLKGQTLKEDHEFDTLGELFSYFLDQLATEDSETTIFISDRPGIGVQPLLAMHAAAKKFVYIPINHVLTPDKPRQGELDGFIQPVLQHPQKVDGLIVQTPQQQHDLHDRFPKVRVAAIPAVTFDPALTARSAAAAASKKILFVGRLSPDKQLDQLLRAVALASRQVSGVTLDLFGYGDEQYQTAMRQLADRLEIGSQVTFKGYQSSLADQYPQYALLVNTNLTDGGPLALVEAQTHGLPVVSYRFSYGPSACVIDQKTGYLIKQGRVNDLAEAIVRLLKRPEQSQQFGDHARALAQKQLAPEKVYARWQAFLGLDS</sequence>
<dbReference type="Gene3D" id="3.40.50.2000">
    <property type="entry name" value="Glycogen Phosphorylase B"/>
    <property type="match status" value="3"/>
</dbReference>
<proteinExistence type="predicted"/>
<comment type="caution">
    <text evidence="4">The sequence shown here is derived from an EMBL/GenBank/DDBJ whole genome shotgun (WGS) entry which is preliminary data.</text>
</comment>
<dbReference type="AlphaFoldDB" id="A0A0C9Q934"/>
<dbReference type="RefSeq" id="WP_045624755.1">
    <property type="nucleotide sequence ID" value="NZ_BAYM01000077.1"/>
</dbReference>
<dbReference type="CDD" id="cd04949">
    <property type="entry name" value="GT4_GtfA-like"/>
    <property type="match status" value="1"/>
</dbReference>
<dbReference type="InterPro" id="IPR001296">
    <property type="entry name" value="Glyco_trans_1"/>
</dbReference>
<dbReference type="SUPFAM" id="SSF53756">
    <property type="entry name" value="UDP-Glycosyltransferase/glycogen phosphorylase"/>
    <property type="match status" value="1"/>
</dbReference>
<accession>A0A0C9Q934</accession>
<dbReference type="GO" id="GO:0016757">
    <property type="term" value="F:glycosyltransferase activity"/>
    <property type="evidence" value="ECO:0007669"/>
    <property type="project" value="UniProtKB-KW"/>
</dbReference>
<evidence type="ECO:0000313" key="5">
    <source>
        <dbReference type="Proteomes" id="UP000032552"/>
    </source>
</evidence>
<organism evidence="4 5">
    <name type="scientific">Lacticaseibacillus paracasei NRIC 0644</name>
    <dbReference type="NCBI Taxonomy" id="1435038"/>
    <lineage>
        <taxon>Bacteria</taxon>
        <taxon>Bacillati</taxon>
        <taxon>Bacillota</taxon>
        <taxon>Bacilli</taxon>
        <taxon>Lactobacillales</taxon>
        <taxon>Lactobacillaceae</taxon>
        <taxon>Lacticaseibacillus</taxon>
    </lineage>
</organism>
<protein>
    <submittedName>
        <fullName evidence="4">Glycosyltransferase</fullName>
    </submittedName>
</protein>
<dbReference type="PANTHER" id="PTHR12526:SF629">
    <property type="entry name" value="TEICHURONIC ACID BIOSYNTHESIS GLYCOSYLTRANSFERASE TUAH-RELATED"/>
    <property type="match status" value="1"/>
</dbReference>
<gene>
    <name evidence="4" type="ORF">LC0644_0961</name>
</gene>
<feature type="domain" description="Glycosyl transferase family 1" evidence="3">
    <location>
        <begin position="322"/>
        <end position="479"/>
    </location>
</feature>
<keyword evidence="2 4" id="KW-0808">Transferase</keyword>
<evidence type="ECO:0000313" key="4">
    <source>
        <dbReference type="EMBL" id="GAN36372.1"/>
    </source>
</evidence>
<dbReference type="Proteomes" id="UP000032552">
    <property type="component" value="Unassembled WGS sequence"/>
</dbReference>